<dbReference type="Gene3D" id="3.30.200.20">
    <property type="entry name" value="Phosphorylase Kinase, domain 1"/>
    <property type="match status" value="1"/>
</dbReference>
<dbReference type="PROSITE" id="PS00107">
    <property type="entry name" value="PROTEIN_KINASE_ATP"/>
    <property type="match status" value="1"/>
</dbReference>
<dbReference type="GO" id="GO:0016020">
    <property type="term" value="C:membrane"/>
    <property type="evidence" value="ECO:0007669"/>
    <property type="project" value="UniProtKB-SubCell"/>
</dbReference>
<keyword evidence="6" id="KW-0418">Kinase</keyword>
<evidence type="ECO:0000256" key="2">
    <source>
        <dbReference type="ARBA" id="ARBA00022553"/>
    </source>
</evidence>
<dbReference type="GO" id="GO:0005524">
    <property type="term" value="F:ATP binding"/>
    <property type="evidence" value="ECO:0007669"/>
    <property type="project" value="UniProtKB-UniRule"/>
</dbReference>
<dbReference type="PANTHER" id="PTHR47984:SF31">
    <property type="entry name" value="OS03G0227900 PROTEIN"/>
    <property type="match status" value="1"/>
</dbReference>
<keyword evidence="9 11" id="KW-0472">Membrane</keyword>
<dbReference type="InterPro" id="IPR052232">
    <property type="entry name" value="RLK_Ser/Thr-Kinase"/>
</dbReference>
<evidence type="ECO:0000313" key="14">
    <source>
        <dbReference type="Proteomes" id="UP000287651"/>
    </source>
</evidence>
<dbReference type="PROSITE" id="PS50011">
    <property type="entry name" value="PROTEIN_KINASE_DOM"/>
    <property type="match status" value="1"/>
</dbReference>
<dbReference type="PANTHER" id="PTHR47984">
    <property type="entry name" value="OS01G0323000 PROTEIN"/>
    <property type="match status" value="1"/>
</dbReference>
<evidence type="ECO:0000259" key="12">
    <source>
        <dbReference type="PROSITE" id="PS50011"/>
    </source>
</evidence>
<feature type="transmembrane region" description="Helical" evidence="11">
    <location>
        <begin position="21"/>
        <end position="43"/>
    </location>
</feature>
<dbReference type="InterPro" id="IPR001245">
    <property type="entry name" value="Ser-Thr/Tyr_kinase_cat_dom"/>
</dbReference>
<evidence type="ECO:0000256" key="3">
    <source>
        <dbReference type="ARBA" id="ARBA00022679"/>
    </source>
</evidence>
<keyword evidence="5 10" id="KW-0547">Nucleotide-binding</keyword>
<protein>
    <recommendedName>
        <fullName evidence="12">Protein kinase domain-containing protein</fullName>
    </recommendedName>
</protein>
<keyword evidence="3" id="KW-0808">Transferase</keyword>
<name>A0A426ZBS4_ENSVE</name>
<dbReference type="InterPro" id="IPR017441">
    <property type="entry name" value="Protein_kinase_ATP_BS"/>
</dbReference>
<dbReference type="InterPro" id="IPR011009">
    <property type="entry name" value="Kinase-like_dom_sf"/>
</dbReference>
<feature type="domain" description="Protein kinase" evidence="12">
    <location>
        <begin position="135"/>
        <end position="275"/>
    </location>
</feature>
<evidence type="ECO:0000256" key="9">
    <source>
        <dbReference type="ARBA" id="ARBA00023136"/>
    </source>
</evidence>
<dbReference type="AlphaFoldDB" id="A0A426ZBS4"/>
<evidence type="ECO:0000256" key="8">
    <source>
        <dbReference type="ARBA" id="ARBA00022989"/>
    </source>
</evidence>
<proteinExistence type="predicted"/>
<accession>A0A426ZBS4</accession>
<dbReference type="GO" id="GO:0004672">
    <property type="term" value="F:protein kinase activity"/>
    <property type="evidence" value="ECO:0007669"/>
    <property type="project" value="InterPro"/>
</dbReference>
<reference evidence="13 14" key="1">
    <citation type="journal article" date="2014" name="Agronomy (Basel)">
        <title>A Draft Genome Sequence for Ensete ventricosum, the Drought-Tolerant Tree Against Hunger.</title>
        <authorList>
            <person name="Harrison J."/>
            <person name="Moore K.A."/>
            <person name="Paszkiewicz K."/>
            <person name="Jones T."/>
            <person name="Grant M."/>
            <person name="Ambacheew D."/>
            <person name="Muzemil S."/>
            <person name="Studholme D.J."/>
        </authorList>
    </citation>
    <scope>NUCLEOTIDE SEQUENCE [LARGE SCALE GENOMIC DNA]</scope>
</reference>
<comment type="caution">
    <text evidence="13">The sequence shown here is derived from an EMBL/GenBank/DDBJ whole genome shotgun (WGS) entry which is preliminary data.</text>
</comment>
<keyword evidence="8 11" id="KW-1133">Transmembrane helix</keyword>
<dbReference type="EMBL" id="AMZH03007378">
    <property type="protein sequence ID" value="RRT61448.1"/>
    <property type="molecule type" value="Genomic_DNA"/>
</dbReference>
<evidence type="ECO:0000313" key="13">
    <source>
        <dbReference type="EMBL" id="RRT61448.1"/>
    </source>
</evidence>
<organism evidence="13 14">
    <name type="scientific">Ensete ventricosum</name>
    <name type="common">Abyssinian banana</name>
    <name type="synonym">Musa ensete</name>
    <dbReference type="NCBI Taxonomy" id="4639"/>
    <lineage>
        <taxon>Eukaryota</taxon>
        <taxon>Viridiplantae</taxon>
        <taxon>Streptophyta</taxon>
        <taxon>Embryophyta</taxon>
        <taxon>Tracheophyta</taxon>
        <taxon>Spermatophyta</taxon>
        <taxon>Magnoliopsida</taxon>
        <taxon>Liliopsida</taxon>
        <taxon>Zingiberales</taxon>
        <taxon>Musaceae</taxon>
        <taxon>Ensete</taxon>
    </lineage>
</organism>
<evidence type="ECO:0000256" key="5">
    <source>
        <dbReference type="ARBA" id="ARBA00022741"/>
    </source>
</evidence>
<evidence type="ECO:0000256" key="10">
    <source>
        <dbReference type="PROSITE-ProRule" id="PRU10141"/>
    </source>
</evidence>
<keyword evidence="7 10" id="KW-0067">ATP-binding</keyword>
<sequence>MGAATFPSGGFLARRTPVLGLPVYALLFVFFAALLVALLLFLLRRSRARLKRRSPVLIPTSTKQIAEIPTAAPSKHDKGIKEMKNAVVAKAVKPSEASCSSSSSSTEKEKAEKKENIGWGRWYTLAELEAATAGFSPGNVIGEGGYGIVYRGVFPDFSVAAVKNLLDNKGQAEKEFKVEVEAIGKVRHKNLVGLIGYCAEGVKRLTNFPSPGIWFKLCDNSYVAPEYACTGLLNESNDVYSYGVLLMEIISGRSPVDYSRPVGEVSLGGKFQIAS</sequence>
<evidence type="ECO:0000256" key="4">
    <source>
        <dbReference type="ARBA" id="ARBA00022692"/>
    </source>
</evidence>
<dbReference type="Pfam" id="PF07714">
    <property type="entry name" value="PK_Tyr_Ser-Thr"/>
    <property type="match status" value="1"/>
</dbReference>
<comment type="subcellular location">
    <subcellularLocation>
        <location evidence="1">Membrane</location>
        <topology evidence="1">Single-pass membrane protein</topology>
    </subcellularLocation>
</comment>
<feature type="non-terminal residue" evidence="13">
    <location>
        <position position="275"/>
    </location>
</feature>
<evidence type="ECO:0000256" key="6">
    <source>
        <dbReference type="ARBA" id="ARBA00022777"/>
    </source>
</evidence>
<dbReference type="SUPFAM" id="SSF56112">
    <property type="entry name" value="Protein kinase-like (PK-like)"/>
    <property type="match status" value="1"/>
</dbReference>
<evidence type="ECO:0000256" key="1">
    <source>
        <dbReference type="ARBA" id="ARBA00004167"/>
    </source>
</evidence>
<feature type="binding site" evidence="10">
    <location>
        <position position="163"/>
    </location>
    <ligand>
        <name>ATP</name>
        <dbReference type="ChEBI" id="CHEBI:30616"/>
    </ligand>
</feature>
<dbReference type="Proteomes" id="UP000287651">
    <property type="component" value="Unassembled WGS sequence"/>
</dbReference>
<evidence type="ECO:0000256" key="7">
    <source>
        <dbReference type="ARBA" id="ARBA00022840"/>
    </source>
</evidence>
<dbReference type="FunFam" id="3.30.200.20:FF:000178">
    <property type="entry name" value="serine/threonine-protein kinase PBS1-like"/>
    <property type="match status" value="1"/>
</dbReference>
<keyword evidence="2" id="KW-0597">Phosphoprotein</keyword>
<dbReference type="InterPro" id="IPR000719">
    <property type="entry name" value="Prot_kinase_dom"/>
</dbReference>
<dbReference type="Gene3D" id="1.10.510.10">
    <property type="entry name" value="Transferase(Phosphotransferase) domain 1"/>
    <property type="match status" value="1"/>
</dbReference>
<evidence type="ECO:0000256" key="11">
    <source>
        <dbReference type="SAM" id="Phobius"/>
    </source>
</evidence>
<gene>
    <name evidence="13" type="ORF">B296_00036244</name>
</gene>
<keyword evidence="4 11" id="KW-0812">Transmembrane</keyword>